<dbReference type="InterPro" id="IPR000719">
    <property type="entry name" value="Prot_kinase_dom"/>
</dbReference>
<keyword evidence="2" id="KW-0723">Serine/threonine-protein kinase</keyword>
<name>A0A0S4JBD4_BODSA</name>
<dbReference type="EMBL" id="CYKH01001388">
    <property type="protein sequence ID" value="CUG86755.1"/>
    <property type="molecule type" value="Genomic_DNA"/>
</dbReference>
<sequence>MLLTSSMHAIQIQHRVAPKSPGGQAQQAPPLPPLFPQTPNERTPLAGSPRTSNGPARRNTTPGGTAINTNGPTSVVTPPDDVTAAVHNRYLCLVMQYHPSGDLCRYALRRAEEILSQQQRASAAMNTTVSNDSLLEWVGARKKSSTTSDENCSPPSIKSSNSSVARSDVICRHALTERQLLSIAYQVASVLQYLHAQRPPIVHRDLKPENILIKGPMPDPSDPFVPIVVTDFGLAFIQEEHRKSGRGGGTRPYISPESWKGQTTTASDVWGLGCVLYALATQRLTSQTVRVMFQDAKYPNFTQTILTDLIQRQKYSCEFGVFVASILEADPKKRPTAEKLVRMFDVRSMPNMSEREGDDEHGYITFKKDAFGPGGAVSLVPPECLESGLVPSADSVADSV</sequence>
<keyword evidence="3" id="KW-0808">Transferase</keyword>
<organism evidence="11 12">
    <name type="scientific">Bodo saltans</name>
    <name type="common">Flagellated protozoan</name>
    <dbReference type="NCBI Taxonomy" id="75058"/>
    <lineage>
        <taxon>Eukaryota</taxon>
        <taxon>Discoba</taxon>
        <taxon>Euglenozoa</taxon>
        <taxon>Kinetoplastea</taxon>
        <taxon>Metakinetoplastina</taxon>
        <taxon>Eubodonida</taxon>
        <taxon>Bodonidae</taxon>
        <taxon>Bodo</taxon>
    </lineage>
</organism>
<evidence type="ECO:0000256" key="7">
    <source>
        <dbReference type="ARBA" id="ARBA00047899"/>
    </source>
</evidence>
<comment type="catalytic activity">
    <reaction evidence="8">
        <text>L-seryl-[protein] + ATP = O-phospho-L-seryl-[protein] + ADP + H(+)</text>
        <dbReference type="Rhea" id="RHEA:17989"/>
        <dbReference type="Rhea" id="RHEA-COMP:9863"/>
        <dbReference type="Rhea" id="RHEA-COMP:11604"/>
        <dbReference type="ChEBI" id="CHEBI:15378"/>
        <dbReference type="ChEBI" id="CHEBI:29999"/>
        <dbReference type="ChEBI" id="CHEBI:30616"/>
        <dbReference type="ChEBI" id="CHEBI:83421"/>
        <dbReference type="ChEBI" id="CHEBI:456216"/>
        <dbReference type="EC" id="2.7.11.1"/>
    </reaction>
</comment>
<keyword evidence="6" id="KW-0067">ATP-binding</keyword>
<dbReference type="InterPro" id="IPR008271">
    <property type="entry name" value="Ser/Thr_kinase_AS"/>
</dbReference>
<evidence type="ECO:0000256" key="2">
    <source>
        <dbReference type="ARBA" id="ARBA00022527"/>
    </source>
</evidence>
<evidence type="ECO:0000256" key="1">
    <source>
        <dbReference type="ARBA" id="ARBA00012513"/>
    </source>
</evidence>
<dbReference type="Pfam" id="PF00069">
    <property type="entry name" value="Pkinase"/>
    <property type="match status" value="1"/>
</dbReference>
<keyword evidence="5 11" id="KW-0418">Kinase</keyword>
<feature type="domain" description="Protein kinase" evidence="10">
    <location>
        <begin position="1"/>
        <end position="364"/>
    </location>
</feature>
<dbReference type="PROSITE" id="PS50011">
    <property type="entry name" value="PROTEIN_KINASE_DOM"/>
    <property type="match status" value="1"/>
</dbReference>
<dbReference type="SMART" id="SM00220">
    <property type="entry name" value="S_TKc"/>
    <property type="match status" value="1"/>
</dbReference>
<dbReference type="InterPro" id="IPR050660">
    <property type="entry name" value="NEK_Ser/Thr_kinase"/>
</dbReference>
<feature type="region of interest" description="Disordered" evidence="9">
    <location>
        <begin position="16"/>
        <end position="80"/>
    </location>
</feature>
<dbReference type="EC" id="2.7.11.1" evidence="1"/>
<evidence type="ECO:0000256" key="6">
    <source>
        <dbReference type="ARBA" id="ARBA00022840"/>
    </source>
</evidence>
<dbReference type="AlphaFoldDB" id="A0A0S4JBD4"/>
<evidence type="ECO:0000256" key="8">
    <source>
        <dbReference type="ARBA" id="ARBA00048679"/>
    </source>
</evidence>
<evidence type="ECO:0000313" key="12">
    <source>
        <dbReference type="Proteomes" id="UP000051952"/>
    </source>
</evidence>
<evidence type="ECO:0000313" key="11">
    <source>
        <dbReference type="EMBL" id="CUG86755.1"/>
    </source>
</evidence>
<reference evidence="12" key="1">
    <citation type="submission" date="2015-09" db="EMBL/GenBank/DDBJ databases">
        <authorList>
            <consortium name="Pathogen Informatics"/>
        </authorList>
    </citation>
    <scope>NUCLEOTIDE SEQUENCE [LARGE SCALE GENOMIC DNA]</scope>
    <source>
        <strain evidence="12">Lake Konstanz</strain>
    </source>
</reference>
<dbReference type="PROSITE" id="PS00108">
    <property type="entry name" value="PROTEIN_KINASE_ST"/>
    <property type="match status" value="1"/>
</dbReference>
<dbReference type="InterPro" id="IPR011009">
    <property type="entry name" value="Kinase-like_dom_sf"/>
</dbReference>
<evidence type="ECO:0000256" key="5">
    <source>
        <dbReference type="ARBA" id="ARBA00022777"/>
    </source>
</evidence>
<evidence type="ECO:0000256" key="4">
    <source>
        <dbReference type="ARBA" id="ARBA00022741"/>
    </source>
</evidence>
<dbReference type="VEuPathDB" id="TriTrypDB:BSAL_94575"/>
<dbReference type="GO" id="GO:0004674">
    <property type="term" value="F:protein serine/threonine kinase activity"/>
    <property type="evidence" value="ECO:0007669"/>
    <property type="project" value="UniProtKB-KW"/>
</dbReference>
<dbReference type="GO" id="GO:0005524">
    <property type="term" value="F:ATP binding"/>
    <property type="evidence" value="ECO:0007669"/>
    <property type="project" value="UniProtKB-KW"/>
</dbReference>
<proteinExistence type="predicted"/>
<dbReference type="PANTHER" id="PTHR43671:SF98">
    <property type="entry name" value="SERINE_THREONINE-PROTEIN KINASE NEK11"/>
    <property type="match status" value="1"/>
</dbReference>
<dbReference type="PANTHER" id="PTHR43671">
    <property type="entry name" value="SERINE/THREONINE-PROTEIN KINASE NEK"/>
    <property type="match status" value="1"/>
</dbReference>
<dbReference type="Proteomes" id="UP000051952">
    <property type="component" value="Unassembled WGS sequence"/>
</dbReference>
<accession>A0A0S4JBD4</accession>
<keyword evidence="12" id="KW-1185">Reference proteome</keyword>
<dbReference type="Gene3D" id="1.10.510.10">
    <property type="entry name" value="Transferase(Phosphotransferase) domain 1"/>
    <property type="match status" value="1"/>
</dbReference>
<comment type="catalytic activity">
    <reaction evidence="7">
        <text>L-threonyl-[protein] + ATP = O-phospho-L-threonyl-[protein] + ADP + H(+)</text>
        <dbReference type="Rhea" id="RHEA:46608"/>
        <dbReference type="Rhea" id="RHEA-COMP:11060"/>
        <dbReference type="Rhea" id="RHEA-COMP:11605"/>
        <dbReference type="ChEBI" id="CHEBI:15378"/>
        <dbReference type="ChEBI" id="CHEBI:30013"/>
        <dbReference type="ChEBI" id="CHEBI:30616"/>
        <dbReference type="ChEBI" id="CHEBI:61977"/>
        <dbReference type="ChEBI" id="CHEBI:456216"/>
        <dbReference type="EC" id="2.7.11.1"/>
    </reaction>
</comment>
<keyword evidence="4" id="KW-0547">Nucleotide-binding</keyword>
<evidence type="ECO:0000256" key="3">
    <source>
        <dbReference type="ARBA" id="ARBA00022679"/>
    </source>
</evidence>
<gene>
    <name evidence="11" type="ORF">BSAL_94575</name>
</gene>
<feature type="compositionally biased region" description="Polar residues" evidence="9">
    <location>
        <begin position="49"/>
        <end position="76"/>
    </location>
</feature>
<protein>
    <recommendedName>
        <fullName evidence="1">non-specific serine/threonine protein kinase</fullName>
        <ecNumber evidence="1">2.7.11.1</ecNumber>
    </recommendedName>
</protein>
<dbReference type="OrthoDB" id="248923at2759"/>
<evidence type="ECO:0000259" key="10">
    <source>
        <dbReference type="PROSITE" id="PS50011"/>
    </source>
</evidence>
<dbReference type="SUPFAM" id="SSF56112">
    <property type="entry name" value="Protein kinase-like (PK-like)"/>
    <property type="match status" value="1"/>
</dbReference>
<evidence type="ECO:0000256" key="9">
    <source>
        <dbReference type="SAM" id="MobiDB-lite"/>
    </source>
</evidence>